<accession>A0A9P3HC91</accession>
<name>A0A9P3HC91_9FUNG</name>
<evidence type="ECO:0000313" key="3">
    <source>
        <dbReference type="EMBL" id="GJJ78184.1"/>
    </source>
</evidence>
<protein>
    <submittedName>
        <fullName evidence="2">Uncharacterized protein</fullName>
    </submittedName>
</protein>
<evidence type="ECO:0000313" key="2">
    <source>
        <dbReference type="EMBL" id="GJJ74054.1"/>
    </source>
</evidence>
<dbReference type="EMBL" id="BQFW01000008">
    <property type="protein sequence ID" value="GJJ74054.1"/>
    <property type="molecule type" value="Genomic_DNA"/>
</dbReference>
<proteinExistence type="predicted"/>
<comment type="caution">
    <text evidence="2">The sequence shown here is derived from an EMBL/GenBank/DDBJ whole genome shotgun (WGS) entry which is preliminary data.</text>
</comment>
<dbReference type="EMBL" id="BQFW01000014">
    <property type="protein sequence ID" value="GJJ78184.1"/>
    <property type="molecule type" value="Genomic_DNA"/>
</dbReference>
<gene>
    <name evidence="2" type="ORF">EMPS_06412</name>
    <name evidence="3" type="ORF">EMPS_10543</name>
</gene>
<sequence>MDAQEQALPPQQPEADPELVPQPPQNLWHPLVAGLEDHFQLPIGELPPVQACIAANRLALAAVPIRVARNQSIDNNFFALEDRATGDTGPRFSKCQVQNCPYRIRSDFGLNIRLRHIRNTHRDLIDAVVAFRIAQGDPALDQTHLLPDQ</sequence>
<reference evidence="2" key="2">
    <citation type="journal article" date="2022" name="Microbiol. Resour. Announc.">
        <title>Whole-Genome Sequence of Entomortierella parvispora E1425, a Mucoromycotan Fungus Associated with Burkholderiaceae-Related Endosymbiotic Bacteria.</title>
        <authorList>
            <person name="Herlambang A."/>
            <person name="Guo Y."/>
            <person name="Takashima Y."/>
            <person name="Narisawa K."/>
            <person name="Ohta H."/>
            <person name="Nishizawa T."/>
        </authorList>
    </citation>
    <scope>NUCLEOTIDE SEQUENCE</scope>
    <source>
        <strain evidence="2">E1425</strain>
    </source>
</reference>
<feature type="region of interest" description="Disordered" evidence="1">
    <location>
        <begin position="1"/>
        <end position="23"/>
    </location>
</feature>
<dbReference type="Proteomes" id="UP000827284">
    <property type="component" value="Unassembled WGS sequence"/>
</dbReference>
<dbReference type="AlphaFoldDB" id="A0A9P3HC91"/>
<organism evidence="2 4">
    <name type="scientific">Entomortierella parvispora</name>
    <dbReference type="NCBI Taxonomy" id="205924"/>
    <lineage>
        <taxon>Eukaryota</taxon>
        <taxon>Fungi</taxon>
        <taxon>Fungi incertae sedis</taxon>
        <taxon>Mucoromycota</taxon>
        <taxon>Mortierellomycotina</taxon>
        <taxon>Mortierellomycetes</taxon>
        <taxon>Mortierellales</taxon>
        <taxon>Mortierellaceae</taxon>
        <taxon>Entomortierella</taxon>
    </lineage>
</organism>
<keyword evidence="4" id="KW-1185">Reference proteome</keyword>
<evidence type="ECO:0000313" key="4">
    <source>
        <dbReference type="Proteomes" id="UP000827284"/>
    </source>
</evidence>
<reference evidence="2" key="1">
    <citation type="submission" date="2021-11" db="EMBL/GenBank/DDBJ databases">
        <authorList>
            <person name="Herlambang A."/>
            <person name="Guo Y."/>
            <person name="Takashima Y."/>
            <person name="Nishizawa T."/>
        </authorList>
    </citation>
    <scope>NUCLEOTIDE SEQUENCE</scope>
    <source>
        <strain evidence="2">E1425</strain>
    </source>
</reference>
<evidence type="ECO:0000256" key="1">
    <source>
        <dbReference type="SAM" id="MobiDB-lite"/>
    </source>
</evidence>